<feature type="binding site" evidence="7">
    <location>
        <position position="183"/>
    </location>
    <ligand>
        <name>Mg(2+)</name>
        <dbReference type="ChEBI" id="CHEBI:18420"/>
    </ligand>
</feature>
<evidence type="ECO:0000256" key="7">
    <source>
        <dbReference type="PIRSR" id="PIRSR031051-3"/>
    </source>
</evidence>
<gene>
    <name evidence="8" type="ORF">TGEB3V08_LOCUS714</name>
</gene>
<evidence type="ECO:0000256" key="6">
    <source>
        <dbReference type="PIRSR" id="PIRSR031051-1"/>
    </source>
</evidence>
<sequence length="244" mass="28164">MNQVNRQLALFDFDHTLVHGDTTTILEGILQEGEDVSDKKIIHSLSKDAVKMMNDQYCDLHSKGVKHEQLREKLSEIRITECMEDLVKFLKNYNTEIVILSDLNTILINDWLRIWNLEPYIDKVISNPSTISNDGCLLVQPFRDQNHCTLSYKSLCKGDEMEDYIKERGKNGVHFYRVIYVGDGINDLCPVLRLSKTDFVFPRAGFKLENDINKIKNHPTNPIKPSVHVWNSGLDIIDILSKFK</sequence>
<evidence type="ECO:0000256" key="3">
    <source>
        <dbReference type="ARBA" id="ARBA00022723"/>
    </source>
</evidence>
<evidence type="ECO:0000313" key="8">
    <source>
        <dbReference type="EMBL" id="CAD7586338.1"/>
    </source>
</evidence>
<feature type="binding site" evidence="7">
    <location>
        <position position="12"/>
    </location>
    <ligand>
        <name>Mg(2+)</name>
        <dbReference type="ChEBI" id="CHEBI:18420"/>
    </ligand>
</feature>
<name>A0A7R9JNT6_TIMGE</name>
<keyword evidence="5 7" id="KW-0460">Magnesium</keyword>
<proteinExistence type="inferred from homology"/>
<dbReference type="PANTHER" id="PTHR20889:SF12">
    <property type="entry name" value="LP01149P"/>
    <property type="match status" value="1"/>
</dbReference>
<dbReference type="SUPFAM" id="SSF56784">
    <property type="entry name" value="HAD-like"/>
    <property type="match status" value="1"/>
</dbReference>
<dbReference type="NCBIfam" id="TIGR01489">
    <property type="entry name" value="DKMTPPase-SF"/>
    <property type="match status" value="1"/>
</dbReference>
<accession>A0A7R9JNT6</accession>
<evidence type="ECO:0000256" key="2">
    <source>
        <dbReference type="ARBA" id="ARBA00008541"/>
    </source>
</evidence>
<comment type="similarity">
    <text evidence="2">Belongs to the HAD-like hydrolase superfamily. PHOSPHO family.</text>
</comment>
<dbReference type="GO" id="GO:0046872">
    <property type="term" value="F:metal ion binding"/>
    <property type="evidence" value="ECO:0007669"/>
    <property type="project" value="UniProtKB-KW"/>
</dbReference>
<dbReference type="InterPro" id="IPR006384">
    <property type="entry name" value="HAD_hydro_PyrdxlP_Pase-like"/>
</dbReference>
<dbReference type="Gene3D" id="3.40.50.1000">
    <property type="entry name" value="HAD superfamily/HAD-like"/>
    <property type="match status" value="1"/>
</dbReference>
<evidence type="ECO:0000256" key="4">
    <source>
        <dbReference type="ARBA" id="ARBA00022801"/>
    </source>
</evidence>
<dbReference type="InterPro" id="IPR023214">
    <property type="entry name" value="HAD_sf"/>
</dbReference>
<dbReference type="InterPro" id="IPR016965">
    <property type="entry name" value="Pase_PHOSPHO-typ"/>
</dbReference>
<dbReference type="AlphaFoldDB" id="A0A7R9JNT6"/>
<comment type="cofactor">
    <cofactor evidence="1 7">
        <name>Mg(2+)</name>
        <dbReference type="ChEBI" id="CHEBI:18420"/>
    </cofactor>
</comment>
<reference evidence="8" key="1">
    <citation type="submission" date="2020-11" db="EMBL/GenBank/DDBJ databases">
        <authorList>
            <person name="Tran Van P."/>
        </authorList>
    </citation>
    <scope>NUCLEOTIDE SEQUENCE</scope>
</reference>
<organism evidence="8">
    <name type="scientific">Timema genevievae</name>
    <name type="common">Walking stick</name>
    <dbReference type="NCBI Taxonomy" id="629358"/>
    <lineage>
        <taxon>Eukaryota</taxon>
        <taxon>Metazoa</taxon>
        <taxon>Ecdysozoa</taxon>
        <taxon>Arthropoda</taxon>
        <taxon>Hexapoda</taxon>
        <taxon>Insecta</taxon>
        <taxon>Pterygota</taxon>
        <taxon>Neoptera</taxon>
        <taxon>Polyneoptera</taxon>
        <taxon>Phasmatodea</taxon>
        <taxon>Timematodea</taxon>
        <taxon>Timematoidea</taxon>
        <taxon>Timematidae</taxon>
        <taxon>Timema</taxon>
    </lineage>
</organism>
<dbReference type="GO" id="GO:0016791">
    <property type="term" value="F:phosphatase activity"/>
    <property type="evidence" value="ECO:0007669"/>
    <property type="project" value="InterPro"/>
</dbReference>
<keyword evidence="3 7" id="KW-0479">Metal-binding</keyword>
<dbReference type="PIRSF" id="PIRSF031051">
    <property type="entry name" value="PyrdxlP_Pase_PHOSPHO2"/>
    <property type="match status" value="1"/>
</dbReference>
<dbReference type="EMBL" id="OE839238">
    <property type="protein sequence ID" value="CAD7586338.1"/>
    <property type="molecule type" value="Genomic_DNA"/>
</dbReference>
<evidence type="ECO:0000256" key="1">
    <source>
        <dbReference type="ARBA" id="ARBA00001946"/>
    </source>
</evidence>
<protein>
    <submittedName>
        <fullName evidence="8">Uncharacterized protein</fullName>
    </submittedName>
</protein>
<dbReference type="Pfam" id="PF06888">
    <property type="entry name" value="Put_Phosphatase"/>
    <property type="match status" value="1"/>
</dbReference>
<evidence type="ECO:0000256" key="5">
    <source>
        <dbReference type="ARBA" id="ARBA00022842"/>
    </source>
</evidence>
<feature type="binding site" evidence="7">
    <location>
        <position position="14"/>
    </location>
    <ligand>
        <name>Mg(2+)</name>
        <dbReference type="ChEBI" id="CHEBI:18420"/>
    </ligand>
</feature>
<dbReference type="NCBIfam" id="TIGR01488">
    <property type="entry name" value="HAD-SF-IB"/>
    <property type="match status" value="1"/>
</dbReference>
<feature type="active site" description="Nucleophile" evidence="6">
    <location>
        <position position="12"/>
    </location>
</feature>
<feature type="active site" description="Proton donor" evidence="6">
    <location>
        <position position="14"/>
    </location>
</feature>
<dbReference type="InterPro" id="IPR036412">
    <property type="entry name" value="HAD-like_sf"/>
</dbReference>
<dbReference type="PANTHER" id="PTHR20889">
    <property type="entry name" value="PHOSPHATASE, ORPHAN 1, 2"/>
    <property type="match status" value="1"/>
</dbReference>
<keyword evidence="4" id="KW-0378">Hydrolase</keyword>